<dbReference type="SMART" id="SM00342">
    <property type="entry name" value="HTH_ARAC"/>
    <property type="match status" value="1"/>
</dbReference>
<protein>
    <recommendedName>
        <fullName evidence="4">HTH araC/xylS-type domain-containing protein</fullName>
    </recommendedName>
</protein>
<evidence type="ECO:0000259" key="4">
    <source>
        <dbReference type="PROSITE" id="PS01124"/>
    </source>
</evidence>
<proteinExistence type="predicted"/>
<evidence type="ECO:0000313" key="5">
    <source>
        <dbReference type="EMBL" id="ERJ58714.1"/>
    </source>
</evidence>
<evidence type="ECO:0000256" key="3">
    <source>
        <dbReference type="ARBA" id="ARBA00023163"/>
    </source>
</evidence>
<dbReference type="GO" id="GO:0003700">
    <property type="term" value="F:DNA-binding transcription factor activity"/>
    <property type="evidence" value="ECO:0007669"/>
    <property type="project" value="InterPro"/>
</dbReference>
<dbReference type="SUPFAM" id="SSF51215">
    <property type="entry name" value="Regulatory protein AraC"/>
    <property type="match status" value="1"/>
</dbReference>
<sequence>MMVKSLRITHFIDEHLCFQQKRTEDTDYSVFAVQKSLKTIEATKLDFHLIILCVEGSCDVSVGHHDFVIRSSTISIVPPNTVFSTRYSSADFNAYLLLFNSDFVKKGFVKSEIMEELLFISPDYAPIFDLNENDFDDVLYKFKKIKEEADNQSPFCIEVSQLYIIQLLYSYNRICEICLLNSDKLINRQYQVMYQFRKLVDTNFRQLKSVKEYADMMFLSPKYISECVKNQTGVSALIIIQNRIILEAEFLLTYSQHTIKSIAAKLGFPSTSAFSRFFKGVNGMSPDHYRNKREN</sequence>
<dbReference type="OrthoDB" id="643086at2"/>
<evidence type="ECO:0000256" key="1">
    <source>
        <dbReference type="ARBA" id="ARBA00023015"/>
    </source>
</evidence>
<dbReference type="AlphaFoldDB" id="U2J181"/>
<dbReference type="EMBL" id="ATDL01000015">
    <property type="protein sequence ID" value="ERJ58714.1"/>
    <property type="molecule type" value="Genomic_DNA"/>
</dbReference>
<feature type="domain" description="HTH araC/xylS-type" evidence="4">
    <location>
        <begin position="194"/>
        <end position="292"/>
    </location>
</feature>
<dbReference type="InterPro" id="IPR020449">
    <property type="entry name" value="Tscrpt_reg_AraC-type_HTH"/>
</dbReference>
<evidence type="ECO:0000256" key="2">
    <source>
        <dbReference type="ARBA" id="ARBA00023125"/>
    </source>
</evidence>
<dbReference type="RefSeq" id="WP_021070207.1">
    <property type="nucleotide sequence ID" value="NZ_ATDL01000015.1"/>
</dbReference>
<organism evidence="5 6">
    <name type="scientific">Sphingobacterium paucimobilis HER1398</name>
    <dbReference type="NCBI Taxonomy" id="1346330"/>
    <lineage>
        <taxon>Bacteria</taxon>
        <taxon>Pseudomonadati</taxon>
        <taxon>Bacteroidota</taxon>
        <taxon>Sphingobacteriia</taxon>
        <taxon>Sphingobacteriales</taxon>
        <taxon>Sphingobacteriaceae</taxon>
        <taxon>Sphingobacterium</taxon>
    </lineage>
</organism>
<keyword evidence="1" id="KW-0805">Transcription regulation</keyword>
<dbReference type="Pfam" id="PF02311">
    <property type="entry name" value="AraC_binding"/>
    <property type="match status" value="1"/>
</dbReference>
<dbReference type="Pfam" id="PF12833">
    <property type="entry name" value="HTH_18"/>
    <property type="match status" value="1"/>
</dbReference>
<keyword evidence="6" id="KW-1185">Reference proteome</keyword>
<dbReference type="PANTHER" id="PTHR43280:SF32">
    <property type="entry name" value="TRANSCRIPTIONAL REGULATORY PROTEIN"/>
    <property type="match status" value="1"/>
</dbReference>
<dbReference type="eggNOG" id="COG2207">
    <property type="taxonomic scope" value="Bacteria"/>
</dbReference>
<dbReference type="PRINTS" id="PR00032">
    <property type="entry name" value="HTHARAC"/>
</dbReference>
<dbReference type="SUPFAM" id="SSF46689">
    <property type="entry name" value="Homeodomain-like"/>
    <property type="match status" value="1"/>
</dbReference>
<comment type="caution">
    <text evidence="5">The sequence shown here is derived from an EMBL/GenBank/DDBJ whole genome shotgun (WGS) entry which is preliminary data.</text>
</comment>
<keyword evidence="2" id="KW-0238">DNA-binding</keyword>
<dbReference type="InterPro" id="IPR018060">
    <property type="entry name" value="HTH_AraC"/>
</dbReference>
<dbReference type="InterPro" id="IPR003313">
    <property type="entry name" value="AraC-bd"/>
</dbReference>
<dbReference type="GO" id="GO:0043565">
    <property type="term" value="F:sequence-specific DNA binding"/>
    <property type="evidence" value="ECO:0007669"/>
    <property type="project" value="InterPro"/>
</dbReference>
<dbReference type="PROSITE" id="PS01124">
    <property type="entry name" value="HTH_ARAC_FAMILY_2"/>
    <property type="match status" value="1"/>
</dbReference>
<dbReference type="STRING" id="1346330.M472_08030"/>
<name>U2J181_9SPHI</name>
<dbReference type="InterPro" id="IPR037923">
    <property type="entry name" value="HTH-like"/>
</dbReference>
<dbReference type="PANTHER" id="PTHR43280">
    <property type="entry name" value="ARAC-FAMILY TRANSCRIPTIONAL REGULATOR"/>
    <property type="match status" value="1"/>
</dbReference>
<dbReference type="Gene3D" id="1.10.10.60">
    <property type="entry name" value="Homeodomain-like"/>
    <property type="match status" value="1"/>
</dbReference>
<dbReference type="PATRIC" id="fig|1346330.5.peg.2041"/>
<dbReference type="InterPro" id="IPR009057">
    <property type="entry name" value="Homeodomain-like_sf"/>
</dbReference>
<keyword evidence="3" id="KW-0804">Transcription</keyword>
<reference evidence="5 6" key="1">
    <citation type="journal article" date="2013" name="Genome Announc.">
        <title>The Draft Genome Sequence of Sphingomonas paucimobilis Strain HER1398 (Proteobacteria), Host to the Giant PAU Phage, Indicates That It Is a Member of the Genus Sphingobacterium (Bacteroidetes).</title>
        <authorList>
            <person name="White R.A.III."/>
            <person name="Suttle C.A."/>
        </authorList>
    </citation>
    <scope>NUCLEOTIDE SEQUENCE [LARGE SCALE GENOMIC DNA]</scope>
    <source>
        <strain evidence="5 6">HER1398</strain>
    </source>
</reference>
<evidence type="ECO:0000313" key="6">
    <source>
        <dbReference type="Proteomes" id="UP000016584"/>
    </source>
</evidence>
<dbReference type="Proteomes" id="UP000016584">
    <property type="component" value="Unassembled WGS sequence"/>
</dbReference>
<gene>
    <name evidence="5" type="ORF">M472_08030</name>
</gene>
<accession>U2J181</accession>